<dbReference type="AlphaFoldDB" id="A0A1H7MKT6"/>
<gene>
    <name evidence="2" type="ORF">SAMN04488526_1975</name>
</gene>
<name>A0A1H7MKT6_9RHOB</name>
<keyword evidence="3" id="KW-1185">Reference proteome</keyword>
<dbReference type="RefSeq" id="WP_092762294.1">
    <property type="nucleotide sequence ID" value="NZ_FNZQ01000003.1"/>
</dbReference>
<evidence type="ECO:0000256" key="1">
    <source>
        <dbReference type="SAM" id="Phobius"/>
    </source>
</evidence>
<evidence type="ECO:0008006" key="4">
    <source>
        <dbReference type="Google" id="ProtNLM"/>
    </source>
</evidence>
<keyword evidence="1" id="KW-0472">Membrane</keyword>
<dbReference type="Proteomes" id="UP000199283">
    <property type="component" value="Unassembled WGS sequence"/>
</dbReference>
<reference evidence="2 3" key="1">
    <citation type="submission" date="2016-10" db="EMBL/GenBank/DDBJ databases">
        <authorList>
            <person name="de Groot N.N."/>
        </authorList>
    </citation>
    <scope>NUCLEOTIDE SEQUENCE [LARGE SCALE GENOMIC DNA]</scope>
    <source>
        <strain evidence="2 3">DSM 14858</strain>
    </source>
</reference>
<evidence type="ECO:0000313" key="3">
    <source>
        <dbReference type="Proteomes" id="UP000199283"/>
    </source>
</evidence>
<proteinExistence type="predicted"/>
<feature type="transmembrane region" description="Helical" evidence="1">
    <location>
        <begin position="27"/>
        <end position="45"/>
    </location>
</feature>
<dbReference type="STRING" id="188906.SAMN04488526_1975"/>
<evidence type="ECO:0000313" key="2">
    <source>
        <dbReference type="EMBL" id="SEL11689.1"/>
    </source>
</evidence>
<keyword evidence="1" id="KW-1133">Transmembrane helix</keyword>
<keyword evidence="1" id="KW-0812">Transmembrane</keyword>
<sequence>MSNPDSFINEISEEVRRDRLYALLRRWGWVAALIVIGIVGGAAWTEWSRANRAEKAQAFGDSVMAALTAEDVAARRAALAGIEPADANQVAILGLLQASAALDGDDADAQPARDRLLAVADTPDLATTYRHLALIKAMLAGGSGDAARDGAILEELAAPGAPFRSMAIELQALTALDAGDEETALTLLRALTEDAEATQALRRRAQQLIVALGALPEPA</sequence>
<dbReference type="EMBL" id="FNZQ01000003">
    <property type="protein sequence ID" value="SEL11689.1"/>
    <property type="molecule type" value="Genomic_DNA"/>
</dbReference>
<organism evidence="2 3">
    <name type="scientific">Jannaschia helgolandensis</name>
    <dbReference type="NCBI Taxonomy" id="188906"/>
    <lineage>
        <taxon>Bacteria</taxon>
        <taxon>Pseudomonadati</taxon>
        <taxon>Pseudomonadota</taxon>
        <taxon>Alphaproteobacteria</taxon>
        <taxon>Rhodobacterales</taxon>
        <taxon>Roseobacteraceae</taxon>
        <taxon>Jannaschia</taxon>
    </lineage>
</organism>
<protein>
    <recommendedName>
        <fullName evidence="4">Tetratricopeptide repeat-like domain-containing protein</fullName>
    </recommendedName>
</protein>
<accession>A0A1H7MKT6</accession>
<dbReference type="OrthoDB" id="7173339at2"/>